<dbReference type="OMA" id="NRFICAF"/>
<comment type="similarity">
    <text evidence="5">Belongs to the G-protein coupled receptor 1 family.</text>
</comment>
<dbReference type="SUPFAM" id="SSF81321">
    <property type="entry name" value="Family A G protein-coupled receptor-like"/>
    <property type="match status" value="1"/>
</dbReference>
<keyword evidence="2 5" id="KW-0812">Transmembrane</keyword>
<gene>
    <name evidence="8" type="ORF">CAPTEDRAFT_114845</name>
</gene>
<dbReference type="GO" id="GO:0016020">
    <property type="term" value="C:membrane"/>
    <property type="evidence" value="ECO:0007669"/>
    <property type="project" value="UniProtKB-SubCell"/>
</dbReference>
<feature type="transmembrane region" description="Helical" evidence="6">
    <location>
        <begin position="269"/>
        <end position="290"/>
    </location>
</feature>
<dbReference type="GO" id="GO:0004930">
    <property type="term" value="F:G protein-coupled receptor activity"/>
    <property type="evidence" value="ECO:0007669"/>
    <property type="project" value="UniProtKB-KW"/>
</dbReference>
<dbReference type="Pfam" id="PF00001">
    <property type="entry name" value="7tm_1"/>
    <property type="match status" value="1"/>
</dbReference>
<feature type="domain" description="G-protein coupled receptors family 1 profile" evidence="7">
    <location>
        <begin position="37"/>
        <end position="288"/>
    </location>
</feature>
<dbReference type="PROSITE" id="PS00237">
    <property type="entry name" value="G_PROTEIN_RECEP_F1_1"/>
    <property type="match status" value="1"/>
</dbReference>
<dbReference type="CDD" id="cd00637">
    <property type="entry name" value="7tm_classA_rhodopsin-like"/>
    <property type="match status" value="1"/>
</dbReference>
<dbReference type="PANTHER" id="PTHR45698">
    <property type="entry name" value="TRACE AMINE-ASSOCIATED RECEPTOR 19N-RELATED"/>
    <property type="match status" value="1"/>
</dbReference>
<dbReference type="SMART" id="SM01381">
    <property type="entry name" value="7TM_GPCR_Srsx"/>
    <property type="match status" value="1"/>
</dbReference>
<dbReference type="InterPro" id="IPR000276">
    <property type="entry name" value="GPCR_Rhodpsn"/>
</dbReference>
<keyword evidence="5" id="KW-0297">G-protein coupled receptor</keyword>
<evidence type="ECO:0000259" key="7">
    <source>
        <dbReference type="PROSITE" id="PS50262"/>
    </source>
</evidence>
<sequence>MTTSGETLASPDQASSSTLSIPLLVTYCVIGSCGIVGNLLTVVIIAATMDIKRTLTNILILNQSIIDFFCSVFLVLTTIATNPDRHIETFADIVYCKVWLTKMPLWGCFISSSFGLITITVERFVAIKFPIWYKTSLTRTKLVVATGFLGLLGLVVMLGYVAASTRIVDGHCNVYVANKNLGNMVIVLQYFLPIIVFFAVYWQIAFVLKNRVNPGSKERKDTMHGKMSRNIIVTLIKVVLCFVVCWSPNQIYYFLYLLNLIQMDFQGIFYHFSVVLIFCNCCCNPIVYALNYKNFRAGAAKLFGCKNGKNRLGQSANSSSLQENPTVRE</sequence>
<keyword evidence="3 6" id="KW-1133">Transmembrane helix</keyword>
<evidence type="ECO:0000256" key="4">
    <source>
        <dbReference type="ARBA" id="ARBA00023136"/>
    </source>
</evidence>
<accession>R7VBX1</accession>
<dbReference type="HOGENOM" id="CLU_009579_5_2_1"/>
<dbReference type="PRINTS" id="PR00237">
    <property type="entry name" value="GPCRRHODOPSN"/>
</dbReference>
<dbReference type="Gene3D" id="1.20.1070.10">
    <property type="entry name" value="Rhodopsin 7-helix transmembrane proteins"/>
    <property type="match status" value="1"/>
</dbReference>
<reference evidence="10" key="1">
    <citation type="submission" date="2012-12" db="EMBL/GenBank/DDBJ databases">
        <authorList>
            <person name="Hellsten U."/>
            <person name="Grimwood J."/>
            <person name="Chapman J.A."/>
            <person name="Shapiro H."/>
            <person name="Aerts A."/>
            <person name="Otillar R.P."/>
            <person name="Terry A.Y."/>
            <person name="Boore J.L."/>
            <person name="Simakov O."/>
            <person name="Marletaz F."/>
            <person name="Cho S.-J."/>
            <person name="Edsinger-Gonzales E."/>
            <person name="Havlak P."/>
            <person name="Kuo D.-H."/>
            <person name="Larsson T."/>
            <person name="Lv J."/>
            <person name="Arendt D."/>
            <person name="Savage R."/>
            <person name="Osoegawa K."/>
            <person name="de Jong P."/>
            <person name="Lindberg D.R."/>
            <person name="Seaver E.C."/>
            <person name="Weisblat D.A."/>
            <person name="Putnam N.H."/>
            <person name="Grigoriev I.V."/>
            <person name="Rokhsar D.S."/>
        </authorList>
    </citation>
    <scope>NUCLEOTIDE SEQUENCE</scope>
    <source>
        <strain evidence="10">I ESC-2004</strain>
    </source>
</reference>
<keyword evidence="5" id="KW-0675">Receptor</keyword>
<evidence type="ECO:0000313" key="10">
    <source>
        <dbReference type="Proteomes" id="UP000014760"/>
    </source>
</evidence>
<dbReference type="OrthoDB" id="10042731at2759"/>
<evidence type="ECO:0000256" key="5">
    <source>
        <dbReference type="RuleBase" id="RU000688"/>
    </source>
</evidence>
<keyword evidence="10" id="KW-1185">Reference proteome</keyword>
<evidence type="ECO:0000256" key="6">
    <source>
        <dbReference type="SAM" id="Phobius"/>
    </source>
</evidence>
<proteinExistence type="inferred from homology"/>
<dbReference type="PROSITE" id="PS50262">
    <property type="entry name" value="G_PROTEIN_RECEP_F1_2"/>
    <property type="match status" value="1"/>
</dbReference>
<dbReference type="STRING" id="283909.R7VBX1"/>
<dbReference type="EnsemblMetazoa" id="CapteT114845">
    <property type="protein sequence ID" value="CapteP114845"/>
    <property type="gene ID" value="CapteG114845"/>
</dbReference>
<feature type="transmembrane region" description="Helical" evidence="6">
    <location>
        <begin position="103"/>
        <end position="121"/>
    </location>
</feature>
<dbReference type="AlphaFoldDB" id="R7VBX1"/>
<protein>
    <recommendedName>
        <fullName evidence="7">G-protein coupled receptors family 1 profile domain-containing protein</fullName>
    </recommendedName>
</protein>
<organism evidence="8">
    <name type="scientific">Capitella teleta</name>
    <name type="common">Polychaete worm</name>
    <dbReference type="NCBI Taxonomy" id="283909"/>
    <lineage>
        <taxon>Eukaryota</taxon>
        <taxon>Metazoa</taxon>
        <taxon>Spiralia</taxon>
        <taxon>Lophotrochozoa</taxon>
        <taxon>Annelida</taxon>
        <taxon>Polychaeta</taxon>
        <taxon>Sedentaria</taxon>
        <taxon>Scolecida</taxon>
        <taxon>Capitellidae</taxon>
        <taxon>Capitella</taxon>
    </lineage>
</organism>
<reference evidence="9" key="3">
    <citation type="submission" date="2015-06" db="UniProtKB">
        <authorList>
            <consortium name="EnsemblMetazoa"/>
        </authorList>
    </citation>
    <scope>IDENTIFICATION</scope>
</reference>
<feature type="transmembrane region" description="Helical" evidence="6">
    <location>
        <begin position="142"/>
        <end position="163"/>
    </location>
</feature>
<feature type="transmembrane region" description="Helical" evidence="6">
    <location>
        <begin position="59"/>
        <end position="83"/>
    </location>
</feature>
<evidence type="ECO:0000256" key="2">
    <source>
        <dbReference type="ARBA" id="ARBA00022692"/>
    </source>
</evidence>
<dbReference type="EMBL" id="KB293367">
    <property type="protein sequence ID" value="ELU16062.1"/>
    <property type="molecule type" value="Genomic_DNA"/>
</dbReference>
<keyword evidence="4 6" id="KW-0472">Membrane</keyword>
<feature type="transmembrane region" description="Helical" evidence="6">
    <location>
        <begin position="20"/>
        <end position="47"/>
    </location>
</feature>
<name>R7VBX1_CAPTE</name>
<dbReference type="PANTHER" id="PTHR45698:SF1">
    <property type="entry name" value="TRACE AMINE-ASSOCIATED RECEPTOR 13C-LIKE"/>
    <property type="match status" value="1"/>
</dbReference>
<dbReference type="Proteomes" id="UP000014760">
    <property type="component" value="Unassembled WGS sequence"/>
</dbReference>
<evidence type="ECO:0000313" key="8">
    <source>
        <dbReference type="EMBL" id="ELU16062.1"/>
    </source>
</evidence>
<evidence type="ECO:0000313" key="9">
    <source>
        <dbReference type="EnsemblMetazoa" id="CapteP114845"/>
    </source>
</evidence>
<dbReference type="EMBL" id="AMQN01004373">
    <property type="status" value="NOT_ANNOTATED_CDS"/>
    <property type="molecule type" value="Genomic_DNA"/>
</dbReference>
<reference evidence="8 10" key="2">
    <citation type="journal article" date="2013" name="Nature">
        <title>Insights into bilaterian evolution from three spiralian genomes.</title>
        <authorList>
            <person name="Simakov O."/>
            <person name="Marletaz F."/>
            <person name="Cho S.J."/>
            <person name="Edsinger-Gonzales E."/>
            <person name="Havlak P."/>
            <person name="Hellsten U."/>
            <person name="Kuo D.H."/>
            <person name="Larsson T."/>
            <person name="Lv J."/>
            <person name="Arendt D."/>
            <person name="Savage R."/>
            <person name="Osoegawa K."/>
            <person name="de Jong P."/>
            <person name="Grimwood J."/>
            <person name="Chapman J.A."/>
            <person name="Shapiro H."/>
            <person name="Aerts A."/>
            <person name="Otillar R.P."/>
            <person name="Terry A.Y."/>
            <person name="Boore J.L."/>
            <person name="Grigoriev I.V."/>
            <person name="Lindberg D.R."/>
            <person name="Seaver E.C."/>
            <person name="Weisblat D.A."/>
            <person name="Putnam N.H."/>
            <person name="Rokhsar D.S."/>
        </authorList>
    </citation>
    <scope>NUCLEOTIDE SEQUENCE</scope>
    <source>
        <strain evidence="8 10">I ESC-2004</strain>
    </source>
</reference>
<comment type="subcellular location">
    <subcellularLocation>
        <location evidence="1">Membrane</location>
    </subcellularLocation>
</comment>
<evidence type="ECO:0000256" key="1">
    <source>
        <dbReference type="ARBA" id="ARBA00004370"/>
    </source>
</evidence>
<keyword evidence="5" id="KW-0807">Transducer</keyword>
<dbReference type="InterPro" id="IPR017452">
    <property type="entry name" value="GPCR_Rhodpsn_7TM"/>
</dbReference>
<feature type="transmembrane region" description="Helical" evidence="6">
    <location>
        <begin position="183"/>
        <end position="208"/>
    </location>
</feature>
<feature type="transmembrane region" description="Helical" evidence="6">
    <location>
        <begin position="229"/>
        <end position="249"/>
    </location>
</feature>
<evidence type="ECO:0000256" key="3">
    <source>
        <dbReference type="ARBA" id="ARBA00022989"/>
    </source>
</evidence>